<gene>
    <name evidence="1" type="ORF">BV913_12415</name>
</gene>
<comment type="caution">
    <text evidence="1">The sequence shown here is derived from an EMBL/GenBank/DDBJ whole genome shotgun (WGS) entry which is preliminary data.</text>
</comment>
<protein>
    <submittedName>
        <fullName evidence="1">Uncharacterized protein</fullName>
    </submittedName>
</protein>
<dbReference type="Proteomes" id="UP000193346">
    <property type="component" value="Unassembled WGS sequence"/>
</dbReference>
<keyword evidence="2" id="KW-1185">Reference proteome</keyword>
<evidence type="ECO:0000313" key="1">
    <source>
        <dbReference type="EMBL" id="OSI24333.1"/>
    </source>
</evidence>
<feature type="non-terminal residue" evidence="1">
    <location>
        <position position="1"/>
    </location>
</feature>
<sequence length="267" mass="30466">CFLINSIPFLMIRRHAPDLHQYATIRLQPLERFGDFLKIDKTALTRLKLFRRPFHFWRKVMRKLILITGADECKRNRVITHKQNTSHHEIRCLLPQADKLMLQDVESSWPIDLYISVDDKSSISPDILEKVSEEIFLEEKDGRLFEVTNGTGGITRDEINDNGFPSWIPVINTCVIIIGNTDSGKSIIPPEVIHFDDCDSAFTFGILLSARELHNPAAHCPAEIAWRIDKLFPGHIGNILYDPKTRTGAASYRGTPPEVGMIRLLPE</sequence>
<organism evidence="1 2">
    <name type="scientific">Neisseria dumasiana</name>
    <dbReference type="NCBI Taxonomy" id="1931275"/>
    <lineage>
        <taxon>Bacteria</taxon>
        <taxon>Pseudomonadati</taxon>
        <taxon>Pseudomonadota</taxon>
        <taxon>Betaproteobacteria</taxon>
        <taxon>Neisseriales</taxon>
        <taxon>Neisseriaceae</taxon>
        <taxon>Neisseria</taxon>
    </lineage>
</organism>
<name>A0ABX3WHT2_9NEIS</name>
<reference evidence="1 2" key="1">
    <citation type="submission" date="2017-01" db="EMBL/GenBank/DDBJ databases">
        <authorList>
            <person name="Wolfgang W.J."/>
            <person name="Cole J."/>
            <person name="Wroblewski D."/>
            <person name="Mcginnis J."/>
            <person name="Musser K.A."/>
        </authorList>
    </citation>
    <scope>NUCLEOTIDE SEQUENCE [LARGE SCALE GENOMIC DNA]</scope>
    <source>
        <strain evidence="1 2">93087</strain>
    </source>
</reference>
<proteinExistence type="predicted"/>
<dbReference type="EMBL" id="MTAC01000069">
    <property type="protein sequence ID" value="OSI24333.1"/>
    <property type="molecule type" value="Genomic_DNA"/>
</dbReference>
<evidence type="ECO:0000313" key="2">
    <source>
        <dbReference type="Proteomes" id="UP000193346"/>
    </source>
</evidence>
<accession>A0ABX3WHT2</accession>